<dbReference type="EMBL" id="BRXW01000625">
    <property type="protein sequence ID" value="GMH70651.1"/>
    <property type="molecule type" value="Genomic_DNA"/>
</dbReference>
<dbReference type="InterPro" id="IPR039279">
    <property type="entry name" value="QRT3-like"/>
</dbReference>
<reference evidence="4" key="1">
    <citation type="journal article" date="2023" name="Commun. Biol.">
        <title>Genome analysis of Parmales, the sister group of diatoms, reveals the evolutionary specialization of diatoms from phago-mixotrophs to photoautotrophs.</title>
        <authorList>
            <person name="Ban H."/>
            <person name="Sato S."/>
            <person name="Yoshikawa S."/>
            <person name="Yamada K."/>
            <person name="Nakamura Y."/>
            <person name="Ichinomiya M."/>
            <person name="Sato N."/>
            <person name="Blanc-Mathieu R."/>
            <person name="Endo H."/>
            <person name="Kuwata A."/>
            <person name="Ogata H."/>
        </authorList>
    </citation>
    <scope>NUCLEOTIDE SEQUENCE [LARGE SCALE GENOMIC DNA]</scope>
    <source>
        <strain evidence="4">NIES 3700</strain>
    </source>
</reference>
<dbReference type="InterPro" id="IPR012334">
    <property type="entry name" value="Pectin_lyas_fold"/>
</dbReference>
<sequence length="477" mass="52330">MRDLFCRGVFILLLMIFSLEASPISDAKKHYNKEIRKGAKHLPTGVSGGSLPHHSPRSSDTATTFIDVRDYGADPSGLTDSTDAVLKAVADLLSSENKSDRKMASNIVDMGGITLDLAGGVYLMSEPLVIPTYVGNIHFIDGTLRASSDFRSDWHLVHIGNTTCTPDGQNSCNEFISFTDMMFDSNFNSAGGAIVQHVMGTTFTACFWTGFTGTALQIDGGHEVMVEFSWFAECYWSDSKTCIDRADDSIAVQINGNDHYLHNVIIFDWVKKGVEVNGEANVLSGVHTWNGGGIGIEVNAGSTRIVGCYLDYNYLLIKKADKLLVTDSFFLITNTKIMTGGDMRETLFKHNIYSWMGQADGVKSVEIVDDGDYSGIQNVRFEDEIGEGVLSTTVTDTIVFNNTDKQDYMEVDFTGKMVFSTAKHVQHSTVYGAGCENLWVTNPMPLLKEGPIVRFPFDSGWIDGVDCEISITVTVTN</sequence>
<dbReference type="Proteomes" id="UP001165122">
    <property type="component" value="Unassembled WGS sequence"/>
</dbReference>
<dbReference type="InterPro" id="IPR011050">
    <property type="entry name" value="Pectin_lyase_fold/virulence"/>
</dbReference>
<feature type="chain" id="PRO_5040972541" description="Pectate lyase superfamily protein domain-containing protein" evidence="2">
    <location>
        <begin position="22"/>
        <end position="477"/>
    </location>
</feature>
<accession>A0A9W7AHG5</accession>
<feature type="region of interest" description="Disordered" evidence="1">
    <location>
        <begin position="40"/>
        <end position="60"/>
    </location>
</feature>
<dbReference type="PANTHER" id="PTHR33928:SF2">
    <property type="entry name" value="PECTATE LYASE SUPERFAMILY PROTEIN DOMAIN-CONTAINING PROTEIN-RELATED"/>
    <property type="match status" value="1"/>
</dbReference>
<evidence type="ECO:0000313" key="3">
    <source>
        <dbReference type="EMBL" id="GMH70651.1"/>
    </source>
</evidence>
<dbReference type="PANTHER" id="PTHR33928">
    <property type="entry name" value="POLYGALACTURONASE QRT3"/>
    <property type="match status" value="1"/>
</dbReference>
<name>A0A9W7AHG5_9STRA</name>
<dbReference type="GO" id="GO:0004650">
    <property type="term" value="F:polygalacturonase activity"/>
    <property type="evidence" value="ECO:0007669"/>
    <property type="project" value="InterPro"/>
</dbReference>
<proteinExistence type="predicted"/>
<comment type="caution">
    <text evidence="3">The sequence shown here is derived from an EMBL/GenBank/DDBJ whole genome shotgun (WGS) entry which is preliminary data.</text>
</comment>
<evidence type="ECO:0008006" key="5">
    <source>
        <dbReference type="Google" id="ProtNLM"/>
    </source>
</evidence>
<keyword evidence="4" id="KW-1185">Reference proteome</keyword>
<protein>
    <recommendedName>
        <fullName evidence="5">Pectate lyase superfamily protein domain-containing protein</fullName>
    </recommendedName>
</protein>
<evidence type="ECO:0000256" key="1">
    <source>
        <dbReference type="SAM" id="MobiDB-lite"/>
    </source>
</evidence>
<dbReference type="AlphaFoldDB" id="A0A9W7AHG5"/>
<dbReference type="Gene3D" id="2.160.20.10">
    <property type="entry name" value="Single-stranded right-handed beta-helix, Pectin lyase-like"/>
    <property type="match status" value="1"/>
</dbReference>
<dbReference type="OrthoDB" id="1046782at2759"/>
<feature type="signal peptide" evidence="2">
    <location>
        <begin position="1"/>
        <end position="21"/>
    </location>
</feature>
<gene>
    <name evidence="3" type="ORF">TrLO_g7067</name>
</gene>
<evidence type="ECO:0000256" key="2">
    <source>
        <dbReference type="SAM" id="SignalP"/>
    </source>
</evidence>
<dbReference type="SUPFAM" id="SSF51126">
    <property type="entry name" value="Pectin lyase-like"/>
    <property type="match status" value="1"/>
</dbReference>
<keyword evidence="2" id="KW-0732">Signal</keyword>
<evidence type="ECO:0000313" key="4">
    <source>
        <dbReference type="Proteomes" id="UP001165122"/>
    </source>
</evidence>
<organism evidence="3 4">
    <name type="scientific">Triparma laevis f. longispina</name>
    <dbReference type="NCBI Taxonomy" id="1714387"/>
    <lineage>
        <taxon>Eukaryota</taxon>
        <taxon>Sar</taxon>
        <taxon>Stramenopiles</taxon>
        <taxon>Ochrophyta</taxon>
        <taxon>Bolidophyceae</taxon>
        <taxon>Parmales</taxon>
        <taxon>Triparmaceae</taxon>
        <taxon>Triparma</taxon>
    </lineage>
</organism>